<keyword evidence="7 9" id="KW-0611">Plant defense</keyword>
<keyword evidence="4 9" id="KW-0929">Antimicrobial</keyword>
<proteinExistence type="inferred from homology"/>
<evidence type="ECO:0000256" key="8">
    <source>
        <dbReference type="ARBA" id="ARBA00023157"/>
    </source>
</evidence>
<evidence type="ECO:0000256" key="5">
    <source>
        <dbReference type="ARBA" id="ARBA00022577"/>
    </source>
</evidence>
<evidence type="ECO:0000313" key="10">
    <source>
        <dbReference type="EMBL" id="RVW67845.1"/>
    </source>
</evidence>
<keyword evidence="3 9" id="KW-0964">Secreted</keyword>
<comment type="similarity">
    <text evidence="2 9">Belongs to the DEFL family.</text>
</comment>
<keyword evidence="5 9" id="KW-0295">Fungicide</keyword>
<dbReference type="OrthoDB" id="993238at2759"/>
<keyword evidence="8" id="KW-1015">Disulfide bond</keyword>
<evidence type="ECO:0000256" key="9">
    <source>
        <dbReference type="RuleBase" id="RU367109"/>
    </source>
</evidence>
<keyword evidence="6 9" id="KW-0732">Signal</keyword>
<gene>
    <name evidence="10" type="primary">PDF3.2</name>
    <name evidence="10" type="ORF">CK203_060990</name>
</gene>
<evidence type="ECO:0000256" key="6">
    <source>
        <dbReference type="ARBA" id="ARBA00022729"/>
    </source>
</evidence>
<comment type="caution">
    <text evidence="10">The sequence shown here is derived from an EMBL/GenBank/DDBJ whole genome shotgun (WGS) entry which is preliminary data.</text>
</comment>
<dbReference type="PANTHER" id="PTHR36788:SF2">
    <property type="entry name" value="DEFENSIN-LIKE PROTEIN 183"/>
    <property type="match status" value="1"/>
</dbReference>
<dbReference type="GO" id="GO:0005576">
    <property type="term" value="C:extracellular region"/>
    <property type="evidence" value="ECO:0007669"/>
    <property type="project" value="UniProtKB-SubCell"/>
</dbReference>
<dbReference type="AlphaFoldDB" id="A0A438G6K3"/>
<accession>A0A438G6K3</accession>
<evidence type="ECO:0000256" key="1">
    <source>
        <dbReference type="ARBA" id="ARBA00004613"/>
    </source>
</evidence>
<dbReference type="InterPro" id="IPR039641">
    <property type="entry name" value="LCR"/>
</dbReference>
<evidence type="ECO:0000256" key="2">
    <source>
        <dbReference type="ARBA" id="ARBA00006722"/>
    </source>
</evidence>
<dbReference type="EMBL" id="QGNW01000563">
    <property type="protein sequence ID" value="RVW67845.1"/>
    <property type="molecule type" value="Genomic_DNA"/>
</dbReference>
<evidence type="ECO:0000256" key="4">
    <source>
        <dbReference type="ARBA" id="ARBA00022529"/>
    </source>
</evidence>
<evidence type="ECO:0000256" key="3">
    <source>
        <dbReference type="ARBA" id="ARBA00022525"/>
    </source>
</evidence>
<evidence type="ECO:0000256" key="7">
    <source>
        <dbReference type="ARBA" id="ARBA00022821"/>
    </source>
</evidence>
<dbReference type="Proteomes" id="UP000288805">
    <property type="component" value="Unassembled WGS sequence"/>
</dbReference>
<organism evidence="10 11">
    <name type="scientific">Vitis vinifera</name>
    <name type="common">Grape</name>
    <dbReference type="NCBI Taxonomy" id="29760"/>
    <lineage>
        <taxon>Eukaryota</taxon>
        <taxon>Viridiplantae</taxon>
        <taxon>Streptophyta</taxon>
        <taxon>Embryophyta</taxon>
        <taxon>Tracheophyta</taxon>
        <taxon>Spermatophyta</taxon>
        <taxon>Magnoliopsida</taxon>
        <taxon>eudicotyledons</taxon>
        <taxon>Gunneridae</taxon>
        <taxon>Pentapetalae</taxon>
        <taxon>rosids</taxon>
        <taxon>Vitales</taxon>
        <taxon>Vitaceae</taxon>
        <taxon>Viteae</taxon>
        <taxon>Vitis</taxon>
    </lineage>
</organism>
<feature type="chain" id="PRO_5027145789" description="Defensin-like protein" evidence="9">
    <location>
        <begin position="33"/>
        <end position="136"/>
    </location>
</feature>
<dbReference type="GO" id="GO:0031640">
    <property type="term" value="P:killing of cells of another organism"/>
    <property type="evidence" value="ECO:0007669"/>
    <property type="project" value="UniProtKB-UniRule"/>
</dbReference>
<reference evidence="10 11" key="1">
    <citation type="journal article" date="2018" name="PLoS Genet.">
        <title>Population sequencing reveals clonal diversity and ancestral inbreeding in the grapevine cultivar Chardonnay.</title>
        <authorList>
            <person name="Roach M.J."/>
            <person name="Johnson D.L."/>
            <person name="Bohlmann J."/>
            <person name="van Vuuren H.J."/>
            <person name="Jones S.J."/>
            <person name="Pretorius I.S."/>
            <person name="Schmidt S.A."/>
            <person name="Borneman A.R."/>
        </authorList>
    </citation>
    <scope>NUCLEOTIDE SEQUENCE [LARGE SCALE GENOMIC DNA]</scope>
    <source>
        <strain evidence="11">cv. Chardonnay</strain>
        <tissue evidence="10">Leaf</tissue>
    </source>
</reference>
<feature type="signal peptide" evidence="9">
    <location>
        <begin position="1"/>
        <end position="32"/>
    </location>
</feature>
<dbReference type="KEGG" id="vvi:104881815"/>
<dbReference type="PANTHER" id="PTHR36788">
    <property type="entry name" value="DEFENSIN-LIKE PROTEIN 183"/>
    <property type="match status" value="1"/>
</dbReference>
<protein>
    <recommendedName>
        <fullName evidence="9">Defensin-like protein</fullName>
    </recommendedName>
</protein>
<evidence type="ECO:0000313" key="11">
    <source>
        <dbReference type="Proteomes" id="UP000288805"/>
    </source>
</evidence>
<comment type="subcellular location">
    <subcellularLocation>
        <location evidence="1 9">Secreted</location>
    </subcellularLocation>
</comment>
<sequence>MNSHRMSKASPTSVFLLWMFVIVFTMVGVVRGDPCIEGLGLCGHDCAQRCTKLHPGGEGSCEVTGNVPLCTCYYECPLPPPSPPKPKTCYGAGNPCTIQCWNDCCNQNCGVKYKNGTGYCEDIGVPPILCQCEYPC</sequence>
<name>A0A438G6K3_VITVI</name>
<dbReference type="GO" id="GO:0050832">
    <property type="term" value="P:defense response to fungus"/>
    <property type="evidence" value="ECO:0007669"/>
    <property type="project" value="UniProtKB-UniRule"/>
</dbReference>